<dbReference type="PROSITE" id="PS51375">
    <property type="entry name" value="PPR"/>
    <property type="match status" value="2"/>
</dbReference>
<name>A0A2P6V6B2_9CHLO</name>
<feature type="compositionally biased region" description="Low complexity" evidence="3">
    <location>
        <begin position="779"/>
        <end position="789"/>
    </location>
</feature>
<dbReference type="Proteomes" id="UP000239649">
    <property type="component" value="Unassembled WGS sequence"/>
</dbReference>
<evidence type="ECO:0000313" key="4">
    <source>
        <dbReference type="EMBL" id="PSC69633.1"/>
    </source>
</evidence>
<reference evidence="4 5" key="1">
    <citation type="journal article" date="2018" name="Plant J.">
        <title>Genome sequences of Chlorella sorokiniana UTEX 1602 and Micractinium conductrix SAG 241.80: implications to maltose excretion by a green alga.</title>
        <authorList>
            <person name="Arriola M.B."/>
            <person name="Velmurugan N."/>
            <person name="Zhang Y."/>
            <person name="Plunkett M.H."/>
            <person name="Hondzo H."/>
            <person name="Barney B.M."/>
        </authorList>
    </citation>
    <scope>NUCLEOTIDE SEQUENCE [LARGE SCALE GENOMIC DNA]</scope>
    <source>
        <strain evidence="4 5">SAG 241.80</strain>
    </source>
</reference>
<feature type="repeat" description="PPR" evidence="2">
    <location>
        <begin position="314"/>
        <end position="348"/>
    </location>
</feature>
<evidence type="ECO:0000256" key="1">
    <source>
        <dbReference type="ARBA" id="ARBA00022737"/>
    </source>
</evidence>
<dbReference type="InterPro" id="IPR050667">
    <property type="entry name" value="PPR-containing_protein"/>
</dbReference>
<dbReference type="Gene3D" id="1.25.40.10">
    <property type="entry name" value="Tetratricopeptide repeat domain"/>
    <property type="match status" value="3"/>
</dbReference>
<dbReference type="AlphaFoldDB" id="A0A2P6V6B2"/>
<evidence type="ECO:0000256" key="2">
    <source>
        <dbReference type="PROSITE-ProRule" id="PRU00708"/>
    </source>
</evidence>
<feature type="compositionally biased region" description="Pro residues" evidence="3">
    <location>
        <begin position="692"/>
        <end position="701"/>
    </location>
</feature>
<keyword evidence="1" id="KW-0677">Repeat</keyword>
<protein>
    <submittedName>
        <fullName evidence="4">Pentatricopeptide repeat-containing protein</fullName>
    </submittedName>
</protein>
<dbReference type="OrthoDB" id="185373at2759"/>
<evidence type="ECO:0000313" key="5">
    <source>
        <dbReference type="Proteomes" id="UP000239649"/>
    </source>
</evidence>
<feature type="compositionally biased region" description="Pro residues" evidence="3">
    <location>
        <begin position="769"/>
        <end position="778"/>
    </location>
</feature>
<dbReference type="PANTHER" id="PTHR47939">
    <property type="entry name" value="MEMBRANE-ASSOCIATED SALT-INDUCIBLE PROTEIN-LIKE"/>
    <property type="match status" value="1"/>
</dbReference>
<comment type="caution">
    <text evidence="4">The sequence shown here is derived from an EMBL/GenBank/DDBJ whole genome shotgun (WGS) entry which is preliminary data.</text>
</comment>
<accession>A0A2P6V6B2</accession>
<feature type="region of interest" description="Disordered" evidence="3">
    <location>
        <begin position="690"/>
        <end position="721"/>
    </location>
</feature>
<dbReference type="Pfam" id="PF13812">
    <property type="entry name" value="PPR_3"/>
    <property type="match status" value="1"/>
</dbReference>
<dbReference type="Pfam" id="PF13041">
    <property type="entry name" value="PPR_2"/>
    <property type="match status" value="1"/>
</dbReference>
<dbReference type="InterPro" id="IPR011990">
    <property type="entry name" value="TPR-like_helical_dom_sf"/>
</dbReference>
<evidence type="ECO:0000256" key="3">
    <source>
        <dbReference type="SAM" id="MobiDB-lite"/>
    </source>
</evidence>
<feature type="repeat" description="PPR" evidence="2">
    <location>
        <begin position="421"/>
        <end position="455"/>
    </location>
</feature>
<keyword evidence="5" id="KW-1185">Reference proteome</keyword>
<organism evidence="4 5">
    <name type="scientific">Micractinium conductrix</name>
    <dbReference type="NCBI Taxonomy" id="554055"/>
    <lineage>
        <taxon>Eukaryota</taxon>
        <taxon>Viridiplantae</taxon>
        <taxon>Chlorophyta</taxon>
        <taxon>core chlorophytes</taxon>
        <taxon>Trebouxiophyceae</taxon>
        <taxon>Chlorellales</taxon>
        <taxon>Chlorellaceae</taxon>
        <taxon>Chlorella clade</taxon>
        <taxon>Micractinium</taxon>
    </lineage>
</organism>
<gene>
    <name evidence="4" type="ORF">C2E20_6928</name>
</gene>
<dbReference type="InterPro" id="IPR002885">
    <property type="entry name" value="PPR_rpt"/>
</dbReference>
<dbReference type="EMBL" id="LHPF02000025">
    <property type="protein sequence ID" value="PSC69633.1"/>
    <property type="molecule type" value="Genomic_DNA"/>
</dbReference>
<sequence>MIEEAVGGPGLPHLLAGAPGDSKLLRSQTSPSSVLEMLQSPPRGTLMSIAESPGHPEHAVGTYDSPLGPMLGMLGGDAMLGTLGPSPETPAALQRPEREVPVEGLCSQFTHAASLASSSGNGSSLERANSADSGGAAAAAAAAANSSNPFAAASKIVSTLRRASPSSSIASFQIPENEAALFDPGARSGSLPAPPGLLRAGNGIGGAASPHRPASGLARSPSLKRELGIPQLEAAQSLRRAMSCYPELQGADAVAAGAGLASMFNFSHAARVTPNRVCCNALLAAYARAKPPQYQRALHLLAAMWEGGPTLEPDGVSFTAAIKACANAFQVGKALEVYREMVRRGVKPSVSTFNVLITAASDGGSYTALLEVGQCLQAADADVQACCLNSYVAGLVKVGHWEEALARFEAMLGPGAPVRPTASTFNTIMSLHMRQGRSDNVRQVFECMLSIGLHPSIVAWNTLLAALAAQGAWAESLDALSLVLAAQGEGVNPNTTTFNACLAALDKGSPTIPPAQHALVASRALQVFSQLRATPGCAADAATFAHLVHVLSACQQHGQVVALHDLMLREGHTPDASTAQLVLGAALAAGEVHKAFSLAQSLQMQGERVSAQALVQLMSACLGAGALDLGLQLCNAALFAQGSEAAPLFERLLEAAAEAGRFDAVVDTLSAMRAAELPVSSQAAALVMASQAPPPLPPSGPSTPSLSSLVPPPTAPPSLDLGALHSAFERAASSPAAALPPPMASSFSALPAFANAPSLGAGSPSGMTLPPPPPPPLAASPGLSPVRPALAPPPSAGSPSLSPARGMLPPPPPQFNLEDANALLALLKERQDTRGGLEALRNIKLAGLAPDQTSYRTLIELMVSANQPHSAVSLCAEGHEAGSLACYALPNLAGGAPQPGAALGNALDLRDTSLELAITALLTWLTRAAQLQALGLVVRDKHVKVILGQPRGTEGEEGGASAPSPACAALRDELAHLLTTGGTSLPAFHGLVPVQLEAEAVTPTDGGTALLISTPALYRALPAATA</sequence>
<feature type="compositionally biased region" description="Low complexity" evidence="3">
    <location>
        <begin position="797"/>
        <end position="806"/>
    </location>
</feature>
<proteinExistence type="predicted"/>
<dbReference type="STRING" id="554055.A0A2P6V6B2"/>
<feature type="region of interest" description="Disordered" evidence="3">
    <location>
        <begin position="763"/>
        <end position="815"/>
    </location>
</feature>
<dbReference type="PANTHER" id="PTHR47939:SF1">
    <property type="entry name" value="OS04G0684500 PROTEIN"/>
    <property type="match status" value="1"/>
</dbReference>
<dbReference type="NCBIfam" id="TIGR00756">
    <property type="entry name" value="PPR"/>
    <property type="match status" value="1"/>
</dbReference>